<protein>
    <submittedName>
        <fullName evidence="1">Uncharacterized protein</fullName>
    </submittedName>
</protein>
<proteinExistence type="predicted"/>
<name>A0A974P122_9CAUL</name>
<dbReference type="EMBL" id="CP068570">
    <property type="protein sequence ID" value="QQZ48698.1"/>
    <property type="molecule type" value="Genomic_DNA"/>
</dbReference>
<sequence>MAGLHSLGQMVGIEEGRLIGRVIAVQAGIQIGFAIGERQLIPDTLGVTRHGGLAAASKPIRMSVRSGMRVCKY</sequence>
<evidence type="ECO:0000313" key="1">
    <source>
        <dbReference type="EMBL" id="QQZ48698.1"/>
    </source>
</evidence>
<reference evidence="1" key="1">
    <citation type="submission" date="2021-01" db="EMBL/GenBank/DDBJ databases">
        <title>Genome sequence of Phenylobacterium sp. 20VBR1 isolated from a valley glaceir, Ny-Alesund, Svalbard.</title>
        <authorList>
            <person name="Thomas F.A."/>
            <person name="Krishnan K.P."/>
            <person name="Sinha R.K."/>
        </authorList>
    </citation>
    <scope>NUCLEOTIDE SEQUENCE</scope>
    <source>
        <strain evidence="1">20VBR1</strain>
    </source>
</reference>
<dbReference type="AlphaFoldDB" id="A0A974P122"/>
<gene>
    <name evidence="1" type="ORF">JKL49_14530</name>
</gene>
<accession>A0A974P122</accession>
<organism evidence="1">
    <name type="scientific">Phenylobacterium glaciei</name>
    <dbReference type="NCBI Taxonomy" id="2803784"/>
    <lineage>
        <taxon>Bacteria</taxon>
        <taxon>Pseudomonadati</taxon>
        <taxon>Pseudomonadota</taxon>
        <taxon>Alphaproteobacteria</taxon>
        <taxon>Caulobacterales</taxon>
        <taxon>Caulobacteraceae</taxon>
        <taxon>Phenylobacterium</taxon>
    </lineage>
</organism>